<feature type="transmembrane region" description="Helical" evidence="2">
    <location>
        <begin position="149"/>
        <end position="169"/>
    </location>
</feature>
<feature type="transmembrane region" description="Helical" evidence="2">
    <location>
        <begin position="91"/>
        <end position="112"/>
    </location>
</feature>
<dbReference type="RefSeq" id="WP_185985843.1">
    <property type="nucleotide sequence ID" value="NZ_BAAALZ010000003.1"/>
</dbReference>
<dbReference type="AlphaFoldDB" id="A0A852RF51"/>
<accession>A0A852RF51</accession>
<keyword evidence="2" id="KW-0472">Membrane</keyword>
<keyword evidence="2" id="KW-0812">Transmembrane</keyword>
<feature type="region of interest" description="Disordered" evidence="1">
    <location>
        <begin position="402"/>
        <end position="421"/>
    </location>
</feature>
<sequence>MLAAGKRTVRLLGAYGPLLVACYLAGMLLHHVLIQLAGFVGAWAEDIGILLLPLAVLARLVALVAMLVVLRDGLSNVGALPEPGRGPVRRFTDALLAGILPFVAFYAARGYLADDVTTYFHRLLEVRADIVFTSTIEGDPAPTPPAPEVLGVSLTTVAVIVAAYGLRWLWGRYRDRLPGSFALAAVYLETLWIYLSATIISRLFESLRSWIDSRQAMVWLGDLRASFTGWLAPLGAAWDTVALVIGEAAKVTIAPLAWLAIVGVIYGRSVQLAAPRIAVPKRAASVEQRFQLLPAQVQTRLGDLWRDFASRFTPIWKAVLHMRTAGPAFIGAYVLAFTAVLFLEGALRVGIFRAFGPHDINSFWLLADSLILLAIPLIIEPIRMALVASSYDEMIGISANTGSSAGDSTASESSRASSGTT</sequence>
<protein>
    <submittedName>
        <fullName evidence="3">Uncharacterized protein</fullName>
    </submittedName>
</protein>
<feature type="transmembrane region" description="Helical" evidence="2">
    <location>
        <begin position="325"/>
        <end position="343"/>
    </location>
</feature>
<dbReference type="Proteomes" id="UP000586095">
    <property type="component" value="Unassembled WGS sequence"/>
</dbReference>
<dbReference type="EMBL" id="JACCBD010000001">
    <property type="protein sequence ID" value="NYD25332.1"/>
    <property type="molecule type" value="Genomic_DNA"/>
</dbReference>
<gene>
    <name evidence="3" type="ORF">BJ960_000135</name>
</gene>
<dbReference type="PROSITE" id="PS51257">
    <property type="entry name" value="PROKAR_LIPOPROTEIN"/>
    <property type="match status" value="1"/>
</dbReference>
<feature type="transmembrane region" description="Helical" evidence="2">
    <location>
        <begin position="248"/>
        <end position="267"/>
    </location>
</feature>
<feature type="transmembrane region" description="Helical" evidence="2">
    <location>
        <begin position="49"/>
        <end position="70"/>
    </location>
</feature>
<keyword evidence="2" id="KW-1133">Transmembrane helix</keyword>
<organism evidence="3 4">
    <name type="scientific">Leucobacter aridicollis</name>
    <dbReference type="NCBI Taxonomy" id="283878"/>
    <lineage>
        <taxon>Bacteria</taxon>
        <taxon>Bacillati</taxon>
        <taxon>Actinomycetota</taxon>
        <taxon>Actinomycetes</taxon>
        <taxon>Micrococcales</taxon>
        <taxon>Microbacteriaceae</taxon>
        <taxon>Leucobacter</taxon>
    </lineage>
</organism>
<feature type="transmembrane region" description="Helical" evidence="2">
    <location>
        <begin position="181"/>
        <end position="204"/>
    </location>
</feature>
<name>A0A852RF51_9MICO</name>
<evidence type="ECO:0000256" key="1">
    <source>
        <dbReference type="SAM" id="MobiDB-lite"/>
    </source>
</evidence>
<evidence type="ECO:0000313" key="4">
    <source>
        <dbReference type="Proteomes" id="UP000586095"/>
    </source>
</evidence>
<keyword evidence="4" id="KW-1185">Reference proteome</keyword>
<evidence type="ECO:0000313" key="3">
    <source>
        <dbReference type="EMBL" id="NYD25332.1"/>
    </source>
</evidence>
<proteinExistence type="predicted"/>
<reference evidence="3 4" key="1">
    <citation type="submission" date="2020-07" db="EMBL/GenBank/DDBJ databases">
        <title>Sequencing the genomes of 1000 actinobacteria strains.</title>
        <authorList>
            <person name="Klenk H.-P."/>
        </authorList>
    </citation>
    <scope>NUCLEOTIDE SEQUENCE [LARGE SCALE GENOMIC DNA]</scope>
    <source>
        <strain evidence="3 4">DSM 17380</strain>
    </source>
</reference>
<evidence type="ECO:0000256" key="2">
    <source>
        <dbReference type="SAM" id="Phobius"/>
    </source>
</evidence>
<comment type="caution">
    <text evidence="3">The sequence shown here is derived from an EMBL/GenBank/DDBJ whole genome shotgun (WGS) entry which is preliminary data.</text>
</comment>
<feature type="transmembrane region" description="Helical" evidence="2">
    <location>
        <begin position="12"/>
        <end position="37"/>
    </location>
</feature>
<feature type="transmembrane region" description="Helical" evidence="2">
    <location>
        <begin position="363"/>
        <end position="379"/>
    </location>
</feature>